<sequence length="243" mass="25595">MTERLDGRKVLVTGANGGLGEEFVRQALARGASRVYATARRPHPWEDPRVVPLALDLTDPQSIAAAAGTATDVNLVVNNAAIAPSDDKSVLSQDEDITRRVFETNFYGTLRVARAFAPVLAANGGGAFLNVLSAAIWIPVPTAYATSKAAMWSATNAMRAELAAQGTAVTAVMVGLIDTAMSARFDMPKVSPESVVEQAYDGVATGAFEVIADDDTRLVKSLLSARYEEVHAAATEALSGFEP</sequence>
<dbReference type="Proteomes" id="UP000465302">
    <property type="component" value="Unassembled WGS sequence"/>
</dbReference>
<dbReference type="Pfam" id="PF00106">
    <property type="entry name" value="adh_short"/>
    <property type="match status" value="1"/>
</dbReference>
<evidence type="ECO:0000313" key="7">
    <source>
        <dbReference type="Proteomes" id="UP000465302"/>
    </source>
</evidence>
<dbReference type="AlphaFoldDB" id="A0A2A7N071"/>
<evidence type="ECO:0000313" key="5">
    <source>
        <dbReference type="EMBL" id="PEG37314.1"/>
    </source>
</evidence>
<reference evidence="4 7" key="2">
    <citation type="journal article" date="2019" name="Emerg. Microbes Infect.">
        <title>Comprehensive subspecies identification of 175 nontuberculous mycobacteria species based on 7547 genomic profiles.</title>
        <authorList>
            <person name="Matsumoto Y."/>
            <person name="Kinjo T."/>
            <person name="Motooka D."/>
            <person name="Nabeya D."/>
            <person name="Jung N."/>
            <person name="Uechi K."/>
            <person name="Horii T."/>
            <person name="Iida T."/>
            <person name="Fujita J."/>
            <person name="Nakamura S."/>
        </authorList>
    </citation>
    <scope>NUCLEOTIDE SEQUENCE [LARGE SCALE GENOMIC DNA]</scope>
    <source>
        <strain evidence="4 7">JCM 6377</strain>
    </source>
</reference>
<dbReference type="Gene3D" id="3.40.50.720">
    <property type="entry name" value="NAD(P)-binding Rossmann-like Domain"/>
    <property type="match status" value="1"/>
</dbReference>
<dbReference type="EMBL" id="BLKS01000001">
    <property type="protein sequence ID" value="GFG52438.1"/>
    <property type="molecule type" value="Genomic_DNA"/>
</dbReference>
<comment type="similarity">
    <text evidence="1 3">Belongs to the short-chain dehydrogenases/reductases (SDR) family.</text>
</comment>
<dbReference type="SUPFAM" id="SSF51735">
    <property type="entry name" value="NAD(P)-binding Rossmann-fold domains"/>
    <property type="match status" value="1"/>
</dbReference>
<accession>A0A2A7N071</accession>
<dbReference type="GO" id="GO:0016491">
    <property type="term" value="F:oxidoreductase activity"/>
    <property type="evidence" value="ECO:0007669"/>
    <property type="project" value="UniProtKB-KW"/>
</dbReference>
<dbReference type="PANTHER" id="PTHR43391">
    <property type="entry name" value="RETINOL DEHYDROGENASE-RELATED"/>
    <property type="match status" value="1"/>
</dbReference>
<dbReference type="GO" id="GO:0005829">
    <property type="term" value="C:cytosol"/>
    <property type="evidence" value="ECO:0007669"/>
    <property type="project" value="TreeGrafter"/>
</dbReference>
<dbReference type="NCBIfam" id="NF006119">
    <property type="entry name" value="PRK08264.1-5"/>
    <property type="match status" value="1"/>
</dbReference>
<dbReference type="OrthoDB" id="3212478at2"/>
<evidence type="ECO:0000256" key="3">
    <source>
        <dbReference type="RuleBase" id="RU000363"/>
    </source>
</evidence>
<dbReference type="InterPro" id="IPR002347">
    <property type="entry name" value="SDR_fam"/>
</dbReference>
<dbReference type="InterPro" id="IPR036291">
    <property type="entry name" value="NAD(P)-bd_dom_sf"/>
</dbReference>
<comment type="caution">
    <text evidence="5">The sequence shown here is derived from an EMBL/GenBank/DDBJ whole genome shotgun (WGS) entry which is preliminary data.</text>
</comment>
<dbReference type="PANTHER" id="PTHR43391:SF91">
    <property type="entry name" value="OS04G0390700 PROTEIN"/>
    <property type="match status" value="1"/>
</dbReference>
<protein>
    <submittedName>
        <fullName evidence="4">Oxidoreductase</fullName>
    </submittedName>
    <submittedName>
        <fullName evidence="5">Short-chain dehydrogenase</fullName>
    </submittedName>
</protein>
<dbReference type="RefSeq" id="WP_097941090.1">
    <property type="nucleotide sequence ID" value="NZ_BLKS01000001.1"/>
</dbReference>
<gene>
    <name evidence="5" type="ORF">CQY20_16120</name>
    <name evidence="4" type="ORF">MAGR_38790</name>
</gene>
<reference evidence="5 6" key="1">
    <citation type="submission" date="2017-10" db="EMBL/GenBank/DDBJ databases">
        <title>The new phylogeny of genus Mycobacterium.</title>
        <authorList>
            <person name="Tortoli E."/>
            <person name="Trovato A."/>
            <person name="Cirillo D.M."/>
        </authorList>
    </citation>
    <scope>NUCLEOTIDE SEQUENCE [LARGE SCALE GENOMIC DNA]</scope>
    <source>
        <strain evidence="5 6">CCUG37673</strain>
    </source>
</reference>
<organism evidence="5 6">
    <name type="scientific">Mycolicibacterium agri</name>
    <name type="common">Mycobacterium agri</name>
    <dbReference type="NCBI Taxonomy" id="36811"/>
    <lineage>
        <taxon>Bacteria</taxon>
        <taxon>Bacillati</taxon>
        <taxon>Actinomycetota</taxon>
        <taxon>Actinomycetes</taxon>
        <taxon>Mycobacteriales</taxon>
        <taxon>Mycobacteriaceae</taxon>
        <taxon>Mycolicibacterium</taxon>
    </lineage>
</organism>
<proteinExistence type="inferred from homology"/>
<dbReference type="PRINTS" id="PR00080">
    <property type="entry name" value="SDRFAMILY"/>
</dbReference>
<dbReference type="PRINTS" id="PR00081">
    <property type="entry name" value="GDHRDH"/>
</dbReference>
<evidence type="ECO:0000313" key="6">
    <source>
        <dbReference type="Proteomes" id="UP000220914"/>
    </source>
</evidence>
<reference evidence="4" key="3">
    <citation type="submission" date="2020-02" db="EMBL/GenBank/DDBJ databases">
        <authorList>
            <person name="Matsumoto Y."/>
            <person name="Motooka D."/>
            <person name="Nakamura S."/>
        </authorList>
    </citation>
    <scope>NUCLEOTIDE SEQUENCE</scope>
    <source>
        <strain evidence="4">JCM 6377</strain>
    </source>
</reference>
<dbReference type="Proteomes" id="UP000220914">
    <property type="component" value="Unassembled WGS sequence"/>
</dbReference>
<keyword evidence="2" id="KW-0560">Oxidoreductase</keyword>
<evidence type="ECO:0000256" key="2">
    <source>
        <dbReference type="ARBA" id="ARBA00023002"/>
    </source>
</evidence>
<evidence type="ECO:0000256" key="1">
    <source>
        <dbReference type="ARBA" id="ARBA00006484"/>
    </source>
</evidence>
<name>A0A2A7N071_MYCAG</name>
<keyword evidence="6" id="KW-1185">Reference proteome</keyword>
<dbReference type="EMBL" id="PDCP01000027">
    <property type="protein sequence ID" value="PEG37314.1"/>
    <property type="molecule type" value="Genomic_DNA"/>
</dbReference>
<evidence type="ECO:0000313" key="4">
    <source>
        <dbReference type="EMBL" id="GFG52438.1"/>
    </source>
</evidence>